<dbReference type="GO" id="GO:0036503">
    <property type="term" value="P:ERAD pathway"/>
    <property type="evidence" value="ECO:0007669"/>
    <property type="project" value="TreeGrafter"/>
</dbReference>
<evidence type="ECO:0000256" key="1">
    <source>
        <dbReference type="SAM" id="Phobius"/>
    </source>
</evidence>
<keyword evidence="1" id="KW-1133">Transmembrane helix</keyword>
<keyword evidence="1" id="KW-0812">Transmembrane</keyword>
<sequence>VKSSGLQTLGATTVLSVDMQQLCPGIYCGRRQLGGNDTYSECGACPRGERPDKDKFCQRCEESPNLYDWLYLGFMAMLPLILHWFFIEWYSRRKSALLLHFSAVLECSAAAVVTLLLSDPLGSFHVRSCRSHMLSDWYTMLFNPSPDYIHTIHCTQEAVFPLYTIVFIYYAFCLVLMMVVRPFLVKRLAGSLGKADRFQSIYAALYFLPILTLVQAVSAGLLYFAFPFILLVFSIVTCAVYFALMKIVNIQTLFSNKRNLIVLLSHWVVHTYGIISITRLESLKSDLPMLALVPGPALFYLLTAKFTDPERIHSELNAG</sequence>
<gene>
    <name evidence="2" type="primary">JKAMP</name>
</gene>
<feature type="transmembrane region" description="Helical" evidence="1">
    <location>
        <begin position="201"/>
        <end position="222"/>
    </location>
</feature>
<dbReference type="GO" id="GO:0016020">
    <property type="term" value="C:membrane"/>
    <property type="evidence" value="ECO:0007669"/>
    <property type="project" value="InterPro"/>
</dbReference>
<name>S4RFW1_PETMA</name>
<feature type="transmembrane region" description="Helical" evidence="1">
    <location>
        <begin position="228"/>
        <end position="248"/>
    </location>
</feature>
<feature type="transmembrane region" description="Helical" evidence="1">
    <location>
        <begin position="97"/>
        <end position="117"/>
    </location>
</feature>
<dbReference type="GeneTree" id="ENSGT00390000018097"/>
<protein>
    <submittedName>
        <fullName evidence="2">JNK1/MAPK8 associated membrane protein</fullName>
    </submittedName>
</protein>
<dbReference type="OMA" id="CPGIYCG"/>
<reference evidence="2" key="1">
    <citation type="submission" date="2025-08" db="UniProtKB">
        <authorList>
            <consortium name="Ensembl"/>
        </authorList>
    </citation>
    <scope>IDENTIFICATION</scope>
</reference>
<reference evidence="2" key="2">
    <citation type="submission" date="2025-09" db="UniProtKB">
        <authorList>
            <consortium name="Ensembl"/>
        </authorList>
    </citation>
    <scope>IDENTIFICATION</scope>
</reference>
<feature type="transmembrane region" description="Helical" evidence="1">
    <location>
        <begin position="69"/>
        <end position="90"/>
    </location>
</feature>
<dbReference type="Pfam" id="PF05571">
    <property type="entry name" value="JAMP"/>
    <property type="match status" value="1"/>
</dbReference>
<proteinExistence type="predicted"/>
<evidence type="ECO:0000313" key="2">
    <source>
        <dbReference type="Ensembl" id="ENSPMAP00000004093.1"/>
    </source>
</evidence>
<keyword evidence="1" id="KW-0472">Membrane</keyword>
<accession>S4RFW1</accession>
<feature type="transmembrane region" description="Helical" evidence="1">
    <location>
        <begin position="160"/>
        <end position="180"/>
    </location>
</feature>
<organism evidence="2">
    <name type="scientific">Petromyzon marinus</name>
    <name type="common">Sea lamprey</name>
    <dbReference type="NCBI Taxonomy" id="7757"/>
    <lineage>
        <taxon>Eukaryota</taxon>
        <taxon>Metazoa</taxon>
        <taxon>Chordata</taxon>
        <taxon>Craniata</taxon>
        <taxon>Vertebrata</taxon>
        <taxon>Cyclostomata</taxon>
        <taxon>Hyperoartia</taxon>
        <taxon>Petromyzontiformes</taxon>
        <taxon>Petromyzontidae</taxon>
        <taxon>Petromyzon</taxon>
    </lineage>
</organism>
<dbReference type="AlphaFoldDB" id="S4RFW1"/>
<dbReference type="PANTHER" id="PTHR12740:SF4">
    <property type="entry name" value="JNK1_MAPK8-ASSOCIATED MEMBRANE PROTEIN"/>
    <property type="match status" value="1"/>
</dbReference>
<dbReference type="InterPro" id="IPR008485">
    <property type="entry name" value="JAMP"/>
</dbReference>
<dbReference type="Ensembl" id="ENSPMAT00000004110.1">
    <property type="protein sequence ID" value="ENSPMAP00000004093.1"/>
    <property type="gene ID" value="ENSPMAG00000003750.1"/>
</dbReference>
<dbReference type="PANTHER" id="PTHR12740">
    <property type="entry name" value="JNK1/MAPK8-ASSOCIATED MEMBRANE PROTEIN"/>
    <property type="match status" value="1"/>
</dbReference>
<dbReference type="GO" id="GO:0006986">
    <property type="term" value="P:response to unfolded protein"/>
    <property type="evidence" value="ECO:0007669"/>
    <property type="project" value="InterPro"/>
</dbReference>
<dbReference type="GO" id="GO:0031625">
    <property type="term" value="F:ubiquitin protein ligase binding"/>
    <property type="evidence" value="ECO:0007669"/>
    <property type="project" value="TreeGrafter"/>
</dbReference>